<organism evidence="1 2">
    <name type="scientific">Algoriphagus ratkowskyi</name>
    <dbReference type="NCBI Taxonomy" id="57028"/>
    <lineage>
        <taxon>Bacteria</taxon>
        <taxon>Pseudomonadati</taxon>
        <taxon>Bacteroidota</taxon>
        <taxon>Cytophagia</taxon>
        <taxon>Cytophagales</taxon>
        <taxon>Cyclobacteriaceae</taxon>
        <taxon>Algoriphagus</taxon>
    </lineage>
</organism>
<gene>
    <name evidence="1" type="ORF">LV84_03781</name>
</gene>
<protein>
    <submittedName>
        <fullName evidence="1">Uncharacterized protein</fullName>
    </submittedName>
</protein>
<dbReference type="EMBL" id="QKZU01000019">
    <property type="protein sequence ID" value="PZX51273.1"/>
    <property type="molecule type" value="Genomic_DNA"/>
</dbReference>
<dbReference type="Proteomes" id="UP000249115">
    <property type="component" value="Unassembled WGS sequence"/>
</dbReference>
<sequence>MLAQIKIISLRKKFIRKLSAIFPFYFCNNKSKTYLCITQKRGCCRVIINKFESELNGVVVQLVRMSRHIGKFASWKAFQMDK</sequence>
<name>A0A2W7QRT5_9BACT</name>
<comment type="caution">
    <text evidence="1">The sequence shown here is derived from an EMBL/GenBank/DDBJ whole genome shotgun (WGS) entry which is preliminary data.</text>
</comment>
<reference evidence="1 2" key="1">
    <citation type="submission" date="2018-06" db="EMBL/GenBank/DDBJ databases">
        <title>Genomic Encyclopedia of Archaeal and Bacterial Type Strains, Phase II (KMG-II): from individual species to whole genera.</title>
        <authorList>
            <person name="Goeker M."/>
        </authorList>
    </citation>
    <scope>NUCLEOTIDE SEQUENCE [LARGE SCALE GENOMIC DNA]</scope>
    <source>
        <strain evidence="1 2">DSM 22686</strain>
    </source>
</reference>
<evidence type="ECO:0000313" key="2">
    <source>
        <dbReference type="Proteomes" id="UP000249115"/>
    </source>
</evidence>
<evidence type="ECO:0000313" key="1">
    <source>
        <dbReference type="EMBL" id="PZX51273.1"/>
    </source>
</evidence>
<dbReference type="AlphaFoldDB" id="A0A2W7QRT5"/>
<proteinExistence type="predicted"/>
<accession>A0A2W7QRT5</accession>